<evidence type="ECO:0000313" key="3">
    <source>
        <dbReference type="Proteomes" id="UP000266292"/>
    </source>
</evidence>
<evidence type="ECO:0000313" key="2">
    <source>
        <dbReference type="EMBL" id="ARS34217.1"/>
    </source>
</evidence>
<dbReference type="PANTHER" id="PTHR12526:SF634">
    <property type="entry name" value="BLL3361 PROTEIN"/>
    <property type="match status" value="1"/>
</dbReference>
<organism evidence="2 3">
    <name type="scientific">Pontibacter actiniarum</name>
    <dbReference type="NCBI Taxonomy" id="323450"/>
    <lineage>
        <taxon>Bacteria</taxon>
        <taxon>Pseudomonadati</taxon>
        <taxon>Bacteroidota</taxon>
        <taxon>Cytophagia</taxon>
        <taxon>Cytophagales</taxon>
        <taxon>Hymenobacteraceae</taxon>
        <taxon>Pontibacter</taxon>
    </lineage>
</organism>
<reference evidence="3" key="1">
    <citation type="submission" date="2017-05" db="EMBL/GenBank/DDBJ databases">
        <authorList>
            <person name="Ray J."/>
            <person name="Price M."/>
            <person name="Deutschbauer A."/>
        </authorList>
    </citation>
    <scope>NUCLEOTIDE SEQUENCE [LARGE SCALE GENOMIC DNA]</scope>
    <source>
        <strain evidence="3">DSM 19842</strain>
    </source>
</reference>
<sequence length="382" mass="43219">MARRVTIVGPAHPLRGGGMATFNERLAYAFQEAGDEVEIVTFSLQYPSFLFPGKSQYTTEPAPAGLRIKALINSINPLSWWRTGRYIQQQRPDLVIFRYWLPFMGPALGTIARLIRRNKYSRVLAITDNVVPHEKRPGDVPFTKYFFSSCHGFVTMSRSVQEDLQQFEPRKPSAYLPHPLYDNFGEAEPKEAACAALNLDPTCNYILFFGFIRAYKGLDLLLQAMADPQVKELQGLKLIVAGEYYEDAAPYLQQIEQLQLQDRLVLRTDFIPNAEVRHYFCAADLVVQPYRHATQSGVTQVAYHFDKPMVVTRVGGLSELVPDGEVGYVVEPQPEAIAAAIRQFYTSGAAATFSRNISKYKQRFSWSRFVAAVRELADKVRS</sequence>
<keyword evidence="3" id="KW-1185">Reference proteome</keyword>
<dbReference type="AlphaFoldDB" id="A0A1X9YN01"/>
<dbReference type="InterPro" id="IPR028098">
    <property type="entry name" value="Glyco_trans_4-like_N"/>
</dbReference>
<keyword evidence="2" id="KW-0808">Transferase</keyword>
<dbReference type="KEGG" id="pact:CA264_01500"/>
<dbReference type="PANTHER" id="PTHR12526">
    <property type="entry name" value="GLYCOSYLTRANSFERASE"/>
    <property type="match status" value="1"/>
</dbReference>
<dbReference type="OrthoDB" id="9771846at2"/>
<proteinExistence type="predicted"/>
<accession>A0A1X9YN01</accession>
<dbReference type="SUPFAM" id="SSF53756">
    <property type="entry name" value="UDP-Glycosyltransferase/glycogen phosphorylase"/>
    <property type="match status" value="1"/>
</dbReference>
<dbReference type="EMBL" id="CP021235">
    <property type="protein sequence ID" value="ARS34217.1"/>
    <property type="molecule type" value="Genomic_DNA"/>
</dbReference>
<evidence type="ECO:0000259" key="1">
    <source>
        <dbReference type="Pfam" id="PF13439"/>
    </source>
</evidence>
<gene>
    <name evidence="2" type="ORF">CA264_01500</name>
</gene>
<dbReference type="Proteomes" id="UP000266292">
    <property type="component" value="Chromosome"/>
</dbReference>
<dbReference type="RefSeq" id="WP_025604048.1">
    <property type="nucleotide sequence ID" value="NZ_CP021235.1"/>
</dbReference>
<dbReference type="GO" id="GO:0016757">
    <property type="term" value="F:glycosyltransferase activity"/>
    <property type="evidence" value="ECO:0007669"/>
    <property type="project" value="UniProtKB-ARBA"/>
</dbReference>
<dbReference type="Gene3D" id="3.40.50.2000">
    <property type="entry name" value="Glycogen Phosphorylase B"/>
    <property type="match status" value="2"/>
</dbReference>
<dbReference type="Pfam" id="PF13439">
    <property type="entry name" value="Glyco_transf_4"/>
    <property type="match status" value="1"/>
</dbReference>
<feature type="domain" description="Glycosyltransferase subfamily 4-like N-terminal" evidence="1">
    <location>
        <begin position="17"/>
        <end position="171"/>
    </location>
</feature>
<dbReference type="Pfam" id="PF13692">
    <property type="entry name" value="Glyco_trans_1_4"/>
    <property type="match status" value="1"/>
</dbReference>
<dbReference type="STRING" id="709015.GCA_000472485_00294"/>
<name>A0A1X9YN01_9BACT</name>
<protein>
    <submittedName>
        <fullName evidence="2">Glycosyl transferase family 1</fullName>
    </submittedName>
</protein>